<evidence type="ECO:0000256" key="3">
    <source>
        <dbReference type="ARBA" id="ARBA00022842"/>
    </source>
</evidence>
<feature type="binding site" evidence="5">
    <location>
        <begin position="191"/>
        <end position="195"/>
    </location>
    <ligand>
        <name>GTP</name>
        <dbReference type="ChEBI" id="CHEBI:37565"/>
    </ligand>
</feature>
<comment type="subcellular location">
    <subcellularLocation>
        <location evidence="5">Cytoplasm</location>
    </subcellularLocation>
</comment>
<keyword evidence="4 5" id="KW-0342">GTP-binding</keyword>
<feature type="domain" description="Obg" evidence="8">
    <location>
        <begin position="1"/>
        <end position="159"/>
    </location>
</feature>
<keyword evidence="10" id="KW-1185">Reference proteome</keyword>
<feature type="binding site" evidence="5">
    <location>
        <begin position="213"/>
        <end position="216"/>
    </location>
    <ligand>
        <name>GTP</name>
        <dbReference type="ChEBI" id="CHEBI:37565"/>
    </ligand>
</feature>
<feature type="binding site" evidence="5">
    <location>
        <position position="173"/>
    </location>
    <ligand>
        <name>Mg(2+)</name>
        <dbReference type="ChEBI" id="CHEBI:18420"/>
    </ligand>
</feature>
<dbReference type="NCBIfam" id="NF008955">
    <property type="entry name" value="PRK12297.1"/>
    <property type="match status" value="1"/>
</dbReference>
<dbReference type="PROSITE" id="PS51883">
    <property type="entry name" value="OBG"/>
    <property type="match status" value="1"/>
</dbReference>
<feature type="binding site" evidence="5">
    <location>
        <begin position="329"/>
        <end position="331"/>
    </location>
    <ligand>
        <name>GTP</name>
        <dbReference type="ChEBI" id="CHEBI:37565"/>
    </ligand>
</feature>
<comment type="cofactor">
    <cofactor evidence="5">
        <name>Mg(2+)</name>
        <dbReference type="ChEBI" id="CHEBI:18420"/>
    </cofactor>
</comment>
<keyword evidence="5" id="KW-0378">Hydrolase</keyword>
<organism evidence="9 10">
    <name type="scientific">Vogesella margarita</name>
    <dbReference type="NCBI Taxonomy" id="2984199"/>
    <lineage>
        <taxon>Bacteria</taxon>
        <taxon>Pseudomonadati</taxon>
        <taxon>Pseudomonadota</taxon>
        <taxon>Betaproteobacteria</taxon>
        <taxon>Neisseriales</taxon>
        <taxon>Chromobacteriaceae</taxon>
        <taxon>Vogesella</taxon>
    </lineage>
</organism>
<dbReference type="PROSITE" id="PS51710">
    <property type="entry name" value="G_OBG"/>
    <property type="match status" value="1"/>
</dbReference>
<feature type="coiled-coil region" evidence="6">
    <location>
        <begin position="343"/>
        <end position="374"/>
    </location>
</feature>
<proteinExistence type="inferred from homology"/>
<dbReference type="CDD" id="cd01898">
    <property type="entry name" value="Obg"/>
    <property type="match status" value="1"/>
</dbReference>
<accession>A0ABT5ILM9</accession>
<keyword evidence="2 5" id="KW-0547">Nucleotide-binding</keyword>
<keyword evidence="5" id="KW-0963">Cytoplasm</keyword>
<dbReference type="InterPro" id="IPR031167">
    <property type="entry name" value="G_OBG"/>
</dbReference>
<dbReference type="NCBIfam" id="NF008956">
    <property type="entry name" value="PRK12299.1"/>
    <property type="match status" value="1"/>
</dbReference>
<evidence type="ECO:0000256" key="4">
    <source>
        <dbReference type="ARBA" id="ARBA00023134"/>
    </source>
</evidence>
<comment type="subunit">
    <text evidence="5">Monomer.</text>
</comment>
<dbReference type="PRINTS" id="PR00326">
    <property type="entry name" value="GTP1OBG"/>
</dbReference>
<keyword evidence="6" id="KW-0175">Coiled coil</keyword>
<comment type="caution">
    <text evidence="9">The sequence shown here is derived from an EMBL/GenBank/DDBJ whole genome shotgun (WGS) entry which is preliminary data.</text>
</comment>
<feature type="domain" description="OBG-type G" evidence="7">
    <location>
        <begin position="160"/>
        <end position="348"/>
    </location>
</feature>
<dbReference type="EC" id="3.6.5.-" evidence="5"/>
<feature type="binding site" evidence="5">
    <location>
        <position position="193"/>
    </location>
    <ligand>
        <name>Mg(2+)</name>
        <dbReference type="ChEBI" id="CHEBI:18420"/>
    </ligand>
</feature>
<comment type="similarity">
    <text evidence="1 5">Belongs to the TRAFAC class OBG-HflX-like GTPase superfamily. OBG GTPase family.</text>
</comment>
<feature type="binding site" evidence="5">
    <location>
        <begin position="166"/>
        <end position="173"/>
    </location>
    <ligand>
        <name>GTP</name>
        <dbReference type="ChEBI" id="CHEBI:37565"/>
    </ligand>
</feature>
<dbReference type="InterPro" id="IPR006169">
    <property type="entry name" value="GTP1_OBG_dom"/>
</dbReference>
<evidence type="ECO:0000256" key="1">
    <source>
        <dbReference type="ARBA" id="ARBA00007699"/>
    </source>
</evidence>
<dbReference type="InterPro" id="IPR006074">
    <property type="entry name" value="GTP1-OBG_CS"/>
</dbReference>
<dbReference type="SUPFAM" id="SSF52540">
    <property type="entry name" value="P-loop containing nucleoside triphosphate hydrolases"/>
    <property type="match status" value="1"/>
</dbReference>
<dbReference type="Pfam" id="PF01926">
    <property type="entry name" value="MMR_HSR1"/>
    <property type="match status" value="1"/>
</dbReference>
<keyword evidence="3 5" id="KW-0460">Magnesium</keyword>
<evidence type="ECO:0000313" key="10">
    <source>
        <dbReference type="Proteomes" id="UP001222030"/>
    </source>
</evidence>
<dbReference type="PANTHER" id="PTHR11702:SF31">
    <property type="entry name" value="MITOCHONDRIAL RIBOSOME-ASSOCIATED GTPASE 2"/>
    <property type="match status" value="1"/>
</dbReference>
<dbReference type="Proteomes" id="UP001222030">
    <property type="component" value="Unassembled WGS sequence"/>
</dbReference>
<sequence length="404" mass="43696">MKFIDEARIEVRSGKGGNGCCSFRREKFVPRGGPDGGDGGRGGDVIAVADENINTLVEYRFVKKYLAVNGENGRGADCYGKGGDDIRLRLPVGTQIFDEHTGQQIADLTFHGQELVLAKGGKGGLGNIHFKSSLNRAPRQFTRGEEGEIYNLRLELKVLADVGLLGMPNAGKSTFIRAVSAAKPKVADYPFTTLHPNLGVVRMDDTSSFVIADIPGLIEGAAEGAGLGHRFLKHLSRTGILLHLVDIAPFDPDVDPVREARAIVEELRKYDEALYNKPRWLVLNKVDMLPEEERELTISAFLEAYGWPKAQADDRFGFDMNAPRHFVISGLTGEGTRELVFAIKEYLDVLRAAEKKARLEAEEAERAAKLARAAAAGAAPVAVIQTLADEAPAADADAGADSAE</sequence>
<dbReference type="Pfam" id="PF01018">
    <property type="entry name" value="GTP1_OBG"/>
    <property type="match status" value="1"/>
</dbReference>
<evidence type="ECO:0000256" key="6">
    <source>
        <dbReference type="SAM" id="Coils"/>
    </source>
</evidence>
<reference evidence="9 10" key="1">
    <citation type="submission" date="2023-01" db="EMBL/GenBank/DDBJ databases">
        <title>Novel species of the genus Vogesella isolated from rivers.</title>
        <authorList>
            <person name="Lu H."/>
        </authorList>
    </citation>
    <scope>NUCLEOTIDE SEQUENCE [LARGE SCALE GENOMIC DNA]</scope>
    <source>
        <strain evidence="9 10">LYT5W</strain>
    </source>
</reference>
<dbReference type="InterPro" id="IPR006073">
    <property type="entry name" value="GTP-bd"/>
</dbReference>
<comment type="function">
    <text evidence="5">An essential GTPase which binds GTP, GDP and possibly (p)ppGpp with moderate affinity, with high nucleotide exchange rates and a fairly low GTP hydrolysis rate. Plays a role in control of the cell cycle, stress response, ribosome biogenesis and in those bacteria that undergo differentiation, in morphogenesis control.</text>
</comment>
<evidence type="ECO:0000313" key="9">
    <source>
        <dbReference type="EMBL" id="MDC7713443.1"/>
    </source>
</evidence>
<feature type="binding site" evidence="5">
    <location>
        <begin position="284"/>
        <end position="287"/>
    </location>
    <ligand>
        <name>GTP</name>
        <dbReference type="ChEBI" id="CHEBI:37565"/>
    </ligand>
</feature>
<dbReference type="InterPro" id="IPR045086">
    <property type="entry name" value="OBG_GTPase"/>
</dbReference>
<dbReference type="InterPro" id="IPR027417">
    <property type="entry name" value="P-loop_NTPase"/>
</dbReference>
<dbReference type="Gene3D" id="2.70.210.12">
    <property type="entry name" value="GTP1/OBG domain"/>
    <property type="match status" value="1"/>
</dbReference>
<evidence type="ECO:0000256" key="5">
    <source>
        <dbReference type="HAMAP-Rule" id="MF_01454"/>
    </source>
</evidence>
<evidence type="ECO:0000259" key="8">
    <source>
        <dbReference type="PROSITE" id="PS51883"/>
    </source>
</evidence>
<dbReference type="NCBIfam" id="TIGR02729">
    <property type="entry name" value="Obg_CgtA"/>
    <property type="match status" value="1"/>
</dbReference>
<gene>
    <name evidence="9" type="primary">obgE</name>
    <name evidence="5" type="synonym">obg</name>
    <name evidence="9" type="ORF">PQU96_04715</name>
</gene>
<dbReference type="InterPro" id="IPR014100">
    <property type="entry name" value="GTP-bd_Obg/CgtA"/>
</dbReference>
<evidence type="ECO:0000259" key="7">
    <source>
        <dbReference type="PROSITE" id="PS51710"/>
    </source>
</evidence>
<dbReference type="HAMAP" id="MF_01454">
    <property type="entry name" value="GTPase_Obg"/>
    <property type="match status" value="1"/>
</dbReference>
<dbReference type="Gene3D" id="3.40.50.300">
    <property type="entry name" value="P-loop containing nucleotide triphosphate hydrolases"/>
    <property type="match status" value="1"/>
</dbReference>
<protein>
    <recommendedName>
        <fullName evidence="5">GTPase Obg</fullName>
        <ecNumber evidence="5">3.6.5.-</ecNumber>
    </recommendedName>
    <alternativeName>
        <fullName evidence="5">GTP-binding protein Obg</fullName>
    </alternativeName>
</protein>
<dbReference type="SUPFAM" id="SSF82051">
    <property type="entry name" value="Obg GTP-binding protein N-terminal domain"/>
    <property type="match status" value="1"/>
</dbReference>
<dbReference type="PANTHER" id="PTHR11702">
    <property type="entry name" value="DEVELOPMENTALLY REGULATED GTP-BINDING PROTEIN-RELATED"/>
    <property type="match status" value="1"/>
</dbReference>
<dbReference type="RefSeq" id="WP_272771085.1">
    <property type="nucleotide sequence ID" value="NZ_JAQQLE010000002.1"/>
</dbReference>
<dbReference type="EMBL" id="JAQQLE010000002">
    <property type="protein sequence ID" value="MDC7713443.1"/>
    <property type="molecule type" value="Genomic_DNA"/>
</dbReference>
<dbReference type="InterPro" id="IPR036726">
    <property type="entry name" value="GTP1_OBG_dom_sf"/>
</dbReference>
<dbReference type="PROSITE" id="PS00905">
    <property type="entry name" value="GTP1_OBG"/>
    <property type="match status" value="1"/>
</dbReference>
<keyword evidence="5" id="KW-0479">Metal-binding</keyword>
<evidence type="ECO:0000256" key="2">
    <source>
        <dbReference type="ARBA" id="ARBA00022741"/>
    </source>
</evidence>
<name>A0ABT5ILM9_9NEIS</name>